<comment type="similarity">
    <text evidence="1">Belongs to the LysR transcriptional regulatory family.</text>
</comment>
<proteinExistence type="inferred from homology"/>
<dbReference type="PANTHER" id="PTHR30537:SF74">
    <property type="entry name" value="HTH-TYPE TRANSCRIPTIONAL REGULATOR TRPI"/>
    <property type="match status" value="1"/>
</dbReference>
<dbReference type="Gene3D" id="1.10.10.10">
    <property type="entry name" value="Winged helix-like DNA-binding domain superfamily/Winged helix DNA-binding domain"/>
    <property type="match status" value="1"/>
</dbReference>
<evidence type="ECO:0000256" key="4">
    <source>
        <dbReference type="ARBA" id="ARBA00023163"/>
    </source>
</evidence>
<name>S9RNY1_9RHOB</name>
<dbReference type="Pfam" id="PF00126">
    <property type="entry name" value="HTH_1"/>
    <property type="match status" value="1"/>
</dbReference>
<dbReference type="AlphaFoldDB" id="S9RNY1"/>
<accession>S9RNY1</accession>
<reference evidence="7" key="1">
    <citation type="journal article" date="2014" name="Stand. Genomic Sci.">
        <title>Genome sequence of the exopolysaccharide-producing Salipiger mucosus type strain (DSM 16094(T)), a moderately halophilic member of the Roseobacter clade.</title>
        <authorList>
            <person name="Riedel T."/>
            <person name="Spring S."/>
            <person name="Fiebig A."/>
            <person name="Petersen J."/>
            <person name="Kyrpides N.C."/>
            <person name="Goker M."/>
            <person name="Klenk H.P."/>
        </authorList>
    </citation>
    <scope>NUCLEOTIDE SEQUENCE [LARGE SCALE GENOMIC DNA]</scope>
    <source>
        <strain evidence="7">DSM 16094</strain>
    </source>
</reference>
<sequence length="311" mass="33376">MDGLRRKLPSPGVLFVFEAAARHENFTRAAEELNVTQPAVSRALAGLERYLGTRLFQRGKPGARLTEDGKLLKNAVIEGFSGIEAALDRLAERQTGKATITLSVSTAFTTHWLMPRISRFQQAFPNVDLRFQLIAGPVAGPMGGVDIAMRYAAPGDREGRYVMHEAYAPVCAPDYLAGLSGEGAALIRLDGERSTGLREHVARAAPVAPTQLSFSDYSVVLQAALVGQGIAAGWLNIVAHWLSEGQLVPALPVLVRPGRVCRLLTRTGGEHDETVAAVADWLLQAMQDDMSAIAARHPALDLGGILQEDPA</sequence>
<dbReference type="PRINTS" id="PR00039">
    <property type="entry name" value="HTHLYSR"/>
</dbReference>
<dbReference type="GO" id="GO:0003700">
    <property type="term" value="F:DNA-binding transcription factor activity"/>
    <property type="evidence" value="ECO:0007669"/>
    <property type="project" value="InterPro"/>
</dbReference>
<dbReference type="PROSITE" id="PS50931">
    <property type="entry name" value="HTH_LYSR"/>
    <property type="match status" value="1"/>
</dbReference>
<dbReference type="InterPro" id="IPR036388">
    <property type="entry name" value="WH-like_DNA-bd_sf"/>
</dbReference>
<dbReference type="InterPro" id="IPR058163">
    <property type="entry name" value="LysR-type_TF_proteobact-type"/>
</dbReference>
<dbReference type="EMBL" id="APVH01000033">
    <property type="protein sequence ID" value="EPX79795.1"/>
    <property type="molecule type" value="Genomic_DNA"/>
</dbReference>
<dbReference type="STRING" id="1123237.Salmuc_02556"/>
<dbReference type="SUPFAM" id="SSF46785">
    <property type="entry name" value="Winged helix' DNA-binding domain"/>
    <property type="match status" value="1"/>
</dbReference>
<comment type="caution">
    <text evidence="6">The sequence shown here is derived from an EMBL/GenBank/DDBJ whole genome shotgun (WGS) entry which is preliminary data.</text>
</comment>
<dbReference type="GO" id="GO:0006351">
    <property type="term" value="P:DNA-templated transcription"/>
    <property type="evidence" value="ECO:0007669"/>
    <property type="project" value="TreeGrafter"/>
</dbReference>
<keyword evidence="4" id="KW-0804">Transcription</keyword>
<dbReference type="InterPro" id="IPR005119">
    <property type="entry name" value="LysR_subst-bd"/>
</dbReference>
<dbReference type="PANTHER" id="PTHR30537">
    <property type="entry name" value="HTH-TYPE TRANSCRIPTIONAL REGULATOR"/>
    <property type="match status" value="1"/>
</dbReference>
<dbReference type="GO" id="GO:0043565">
    <property type="term" value="F:sequence-specific DNA binding"/>
    <property type="evidence" value="ECO:0007669"/>
    <property type="project" value="TreeGrafter"/>
</dbReference>
<keyword evidence="2" id="KW-0805">Transcription regulation</keyword>
<dbReference type="InterPro" id="IPR036390">
    <property type="entry name" value="WH_DNA-bd_sf"/>
</dbReference>
<feature type="domain" description="HTH lysR-type" evidence="5">
    <location>
        <begin position="16"/>
        <end position="66"/>
    </location>
</feature>
<organism evidence="6 7">
    <name type="scientific">Salipiger mucosus DSM 16094</name>
    <dbReference type="NCBI Taxonomy" id="1123237"/>
    <lineage>
        <taxon>Bacteria</taxon>
        <taxon>Pseudomonadati</taxon>
        <taxon>Pseudomonadota</taxon>
        <taxon>Alphaproteobacteria</taxon>
        <taxon>Rhodobacterales</taxon>
        <taxon>Roseobacteraceae</taxon>
        <taxon>Salipiger</taxon>
    </lineage>
</organism>
<evidence type="ECO:0000259" key="5">
    <source>
        <dbReference type="PROSITE" id="PS50931"/>
    </source>
</evidence>
<dbReference type="HOGENOM" id="CLU_039613_37_0_5"/>
<evidence type="ECO:0000313" key="7">
    <source>
        <dbReference type="Proteomes" id="UP000015347"/>
    </source>
</evidence>
<dbReference type="OrthoDB" id="9804958at2"/>
<keyword evidence="3" id="KW-0238">DNA-binding</keyword>
<keyword evidence="7" id="KW-1185">Reference proteome</keyword>
<evidence type="ECO:0000256" key="3">
    <source>
        <dbReference type="ARBA" id="ARBA00023125"/>
    </source>
</evidence>
<dbReference type="Pfam" id="PF03466">
    <property type="entry name" value="LysR_substrate"/>
    <property type="match status" value="1"/>
</dbReference>
<protein>
    <submittedName>
        <fullName evidence="6">Glycine cleavage system transcriptional activator</fullName>
    </submittedName>
</protein>
<dbReference type="InterPro" id="IPR000847">
    <property type="entry name" value="LysR_HTH_N"/>
</dbReference>
<gene>
    <name evidence="6" type="ORF">Salmuc_02556</name>
</gene>
<dbReference type="eggNOG" id="COG0583">
    <property type="taxonomic scope" value="Bacteria"/>
</dbReference>
<dbReference type="Proteomes" id="UP000015347">
    <property type="component" value="Unassembled WGS sequence"/>
</dbReference>
<evidence type="ECO:0000313" key="6">
    <source>
        <dbReference type="EMBL" id="EPX79795.1"/>
    </source>
</evidence>
<dbReference type="RefSeq" id="WP_021120494.1">
    <property type="nucleotide sequence ID" value="NZ_KE557278.1"/>
</dbReference>
<dbReference type="Gene3D" id="3.40.190.10">
    <property type="entry name" value="Periplasmic binding protein-like II"/>
    <property type="match status" value="2"/>
</dbReference>
<evidence type="ECO:0000256" key="2">
    <source>
        <dbReference type="ARBA" id="ARBA00023015"/>
    </source>
</evidence>
<evidence type="ECO:0000256" key="1">
    <source>
        <dbReference type="ARBA" id="ARBA00009437"/>
    </source>
</evidence>
<dbReference type="SUPFAM" id="SSF53850">
    <property type="entry name" value="Periplasmic binding protein-like II"/>
    <property type="match status" value="1"/>
</dbReference>